<evidence type="ECO:0000313" key="5">
    <source>
        <dbReference type="EMBL" id="PYE57202.1"/>
    </source>
</evidence>
<proteinExistence type="inferred from homology"/>
<feature type="domain" description="Solute-binding protein family 5" evidence="4">
    <location>
        <begin position="104"/>
        <end position="434"/>
    </location>
</feature>
<name>A0ABX5PL75_9GAMM</name>
<reference evidence="5 6" key="1">
    <citation type="submission" date="2018-06" db="EMBL/GenBank/DDBJ databases">
        <title>Genomic Encyclopedia of Type Strains, Phase III (KMG-III): the genomes of soil and plant-associated and newly described type strains.</title>
        <authorList>
            <person name="Whitman W."/>
        </authorList>
    </citation>
    <scope>NUCLEOTIDE SEQUENCE [LARGE SCALE GENOMIC DNA]</scope>
    <source>
        <strain evidence="5 6">JC5</strain>
    </source>
</reference>
<dbReference type="Pfam" id="PF00496">
    <property type="entry name" value="SBP_bac_5"/>
    <property type="match status" value="1"/>
</dbReference>
<dbReference type="Proteomes" id="UP000247584">
    <property type="component" value="Unassembled WGS sequence"/>
</dbReference>
<dbReference type="EMBL" id="QJSY01000023">
    <property type="protein sequence ID" value="PYE57202.1"/>
    <property type="molecule type" value="Genomic_DNA"/>
</dbReference>
<dbReference type="CDD" id="cd08518">
    <property type="entry name" value="PBP2_NikA_DppA_OppA_like_19"/>
    <property type="match status" value="1"/>
</dbReference>
<comment type="similarity">
    <text evidence="1">Belongs to the bacterial solute-binding protein 5 family.</text>
</comment>
<accession>A0ABX5PL75</accession>
<dbReference type="InterPro" id="IPR000914">
    <property type="entry name" value="SBP_5_dom"/>
</dbReference>
<evidence type="ECO:0000313" key="6">
    <source>
        <dbReference type="Proteomes" id="UP000247584"/>
    </source>
</evidence>
<dbReference type="PANTHER" id="PTHR30290">
    <property type="entry name" value="PERIPLASMIC BINDING COMPONENT OF ABC TRANSPORTER"/>
    <property type="match status" value="1"/>
</dbReference>
<keyword evidence="3" id="KW-0732">Signal</keyword>
<dbReference type="PANTHER" id="PTHR30290:SF9">
    <property type="entry name" value="OLIGOPEPTIDE-BINDING PROTEIN APPA"/>
    <property type="match status" value="1"/>
</dbReference>
<keyword evidence="2" id="KW-0813">Transport</keyword>
<comment type="caution">
    <text evidence="5">The sequence shown here is derived from an EMBL/GenBank/DDBJ whole genome shotgun (WGS) entry which is preliminary data.</text>
</comment>
<protein>
    <submittedName>
        <fullName evidence="5">Peptide/nickel transport system substrate-binding protein</fullName>
    </submittedName>
</protein>
<evidence type="ECO:0000256" key="3">
    <source>
        <dbReference type="ARBA" id="ARBA00022729"/>
    </source>
</evidence>
<evidence type="ECO:0000259" key="4">
    <source>
        <dbReference type="Pfam" id="PF00496"/>
    </source>
</evidence>
<evidence type="ECO:0000256" key="1">
    <source>
        <dbReference type="ARBA" id="ARBA00005695"/>
    </source>
</evidence>
<sequence length="557" mass="62150">MLFSSAYINSKSKPICRSNLQRLEKLAQSKHVFRSTTSTMGLVLFTLLTAALPFQLIAKAIPEPLVMVLGAEPDGGFDPILGWGRYNNPLIQSALLRRSGGGEFIGDIASDWTLSPDRLKWTVTLRPNLVFSDGSSLNSEDVAFTFEQASKAAGMQDLSNLVKVEQKSELQVEFTLKQADIGFIDTLAELAIVPSDSYGPDYGQHPIGSGPYKMRRWDKGQQLILEANPKYQSADPDHPLLKKPYFDKLVIVFADEDSRFAMLRTGQLQLSALAPRYADALMAQGNYRLWSQTSVDNRGIAWPMRAEDNPVTSELAVRQAFDMVIDRQQLVDNLLGGYARAAWSIADDLPWGGAAPGWADWQMKQRLLKASELLANAGWLLGADGIREKDGQRLTFPLYYLAGDSIREQLALASAQMARMAGFQLEPKADSWENIYRVMHQAPVLFGFGSLSANEMALIYDSRNAGKGYFNSGYYQNPLVDKALEKAREADSVETAIAFWQQAQQQISRDVPWSWLVNLQHLYAANPCLDLGQPLVEPHGHGWPITNNINQWRWQCP</sequence>
<dbReference type="SUPFAM" id="SSF53850">
    <property type="entry name" value="Periplasmic binding protein-like II"/>
    <property type="match status" value="1"/>
</dbReference>
<dbReference type="InterPro" id="IPR039424">
    <property type="entry name" value="SBP_5"/>
</dbReference>
<organism evidence="5 6">
    <name type="scientific">Shewanella chilikensis</name>
    <dbReference type="NCBI Taxonomy" id="558541"/>
    <lineage>
        <taxon>Bacteria</taxon>
        <taxon>Pseudomonadati</taxon>
        <taxon>Pseudomonadota</taxon>
        <taxon>Gammaproteobacteria</taxon>
        <taxon>Alteromonadales</taxon>
        <taxon>Shewanellaceae</taxon>
        <taxon>Shewanella</taxon>
    </lineage>
</organism>
<keyword evidence="6" id="KW-1185">Reference proteome</keyword>
<dbReference type="Gene3D" id="3.10.105.10">
    <property type="entry name" value="Dipeptide-binding Protein, Domain 3"/>
    <property type="match status" value="1"/>
</dbReference>
<dbReference type="Gene3D" id="3.40.190.10">
    <property type="entry name" value="Periplasmic binding protein-like II"/>
    <property type="match status" value="1"/>
</dbReference>
<gene>
    <name evidence="5" type="ORF">C8J23_12331</name>
</gene>
<evidence type="ECO:0000256" key="2">
    <source>
        <dbReference type="ARBA" id="ARBA00022448"/>
    </source>
</evidence>